<evidence type="ECO:0000313" key="3">
    <source>
        <dbReference type="EMBL" id="KUJ10904.1"/>
    </source>
</evidence>
<dbReference type="PRINTS" id="PR00081">
    <property type="entry name" value="GDHRDH"/>
</dbReference>
<dbReference type="OrthoDB" id="47007at2759"/>
<dbReference type="GO" id="GO:0016616">
    <property type="term" value="F:oxidoreductase activity, acting on the CH-OH group of donors, NAD or NADP as acceptor"/>
    <property type="evidence" value="ECO:0007669"/>
    <property type="project" value="TreeGrafter"/>
</dbReference>
<dbReference type="RefSeq" id="XP_018065259.1">
    <property type="nucleotide sequence ID" value="XM_018206206.1"/>
</dbReference>
<keyword evidence="2" id="KW-0521">NADP</keyword>
<name>A0A194WT97_MOLSC</name>
<evidence type="ECO:0000256" key="1">
    <source>
        <dbReference type="ARBA" id="ARBA00006484"/>
    </source>
</evidence>
<evidence type="ECO:0000256" key="2">
    <source>
        <dbReference type="ARBA" id="ARBA00022857"/>
    </source>
</evidence>
<dbReference type="PANTHER" id="PTHR42760">
    <property type="entry name" value="SHORT-CHAIN DEHYDROGENASES/REDUCTASES FAMILY MEMBER"/>
    <property type="match status" value="1"/>
</dbReference>
<dbReference type="GeneID" id="28815932"/>
<dbReference type="SUPFAM" id="SSF51735">
    <property type="entry name" value="NAD(P)-binding Rossmann-fold domains"/>
    <property type="match status" value="1"/>
</dbReference>
<dbReference type="AlphaFoldDB" id="A0A194WT97"/>
<dbReference type="EMBL" id="KQ947428">
    <property type="protein sequence ID" value="KUJ10904.1"/>
    <property type="molecule type" value="Genomic_DNA"/>
</dbReference>
<protein>
    <submittedName>
        <fullName evidence="3">3-oxoacyl-reductase</fullName>
    </submittedName>
</protein>
<dbReference type="PRINTS" id="PR00080">
    <property type="entry name" value="SDRFAMILY"/>
</dbReference>
<sequence>MADFEKQPLHLKEQDLTGKVAVVTGASRGIGRAIAVNLACRGCSVLGTCSSDASLHLIDTLSQSITKLYEDNPQTSPPLSKPKIYGLAADITASNHATLIADCLEATFNSKLNILINNAAITGGTKIGSTSPDQIHRMLNANLQTPILLVDELVKRKLFLPSSRIVNISSDRARSTSNESVIYSATKAGLESLVRTWAKVLGGNEHEFAFMAGTTANSVSVGATESEVAKRLGRERLEERLKEELPKQWVAPGGKGWFAQVEEVADVVGMLCSREGRWITGSVVPANGGATVIL</sequence>
<dbReference type="Proteomes" id="UP000070700">
    <property type="component" value="Unassembled WGS sequence"/>
</dbReference>
<dbReference type="InParanoid" id="A0A194WT97"/>
<proteinExistence type="inferred from homology"/>
<organism evidence="3 4">
    <name type="scientific">Mollisia scopiformis</name>
    <name type="common">Conifer needle endophyte fungus</name>
    <name type="synonym">Phialocephala scopiformis</name>
    <dbReference type="NCBI Taxonomy" id="149040"/>
    <lineage>
        <taxon>Eukaryota</taxon>
        <taxon>Fungi</taxon>
        <taxon>Dikarya</taxon>
        <taxon>Ascomycota</taxon>
        <taxon>Pezizomycotina</taxon>
        <taxon>Leotiomycetes</taxon>
        <taxon>Helotiales</taxon>
        <taxon>Mollisiaceae</taxon>
        <taxon>Mollisia</taxon>
    </lineage>
</organism>
<comment type="similarity">
    <text evidence="1">Belongs to the short-chain dehydrogenases/reductases (SDR) family.</text>
</comment>
<evidence type="ECO:0000313" key="4">
    <source>
        <dbReference type="Proteomes" id="UP000070700"/>
    </source>
</evidence>
<dbReference type="GO" id="GO:0006633">
    <property type="term" value="P:fatty acid biosynthetic process"/>
    <property type="evidence" value="ECO:0007669"/>
    <property type="project" value="TreeGrafter"/>
</dbReference>
<dbReference type="InterPro" id="IPR020904">
    <property type="entry name" value="Sc_DH/Rdtase_CS"/>
</dbReference>
<gene>
    <name evidence="3" type="ORF">LY89DRAFT_252004</name>
</gene>
<accession>A0A194WT97</accession>
<dbReference type="CDD" id="cd05233">
    <property type="entry name" value="SDR_c"/>
    <property type="match status" value="1"/>
</dbReference>
<keyword evidence="4" id="KW-1185">Reference proteome</keyword>
<dbReference type="InterPro" id="IPR036291">
    <property type="entry name" value="NAD(P)-bd_dom_sf"/>
</dbReference>
<dbReference type="InterPro" id="IPR002347">
    <property type="entry name" value="SDR_fam"/>
</dbReference>
<dbReference type="Pfam" id="PF13561">
    <property type="entry name" value="adh_short_C2"/>
    <property type="match status" value="1"/>
</dbReference>
<dbReference type="PANTHER" id="PTHR42760:SF76">
    <property type="entry name" value="CHAIN OXIDOREDUCTASE_DEHYDROGENASE, PUTATIVE-RELATED"/>
    <property type="match status" value="1"/>
</dbReference>
<dbReference type="KEGG" id="psco:LY89DRAFT_252004"/>
<dbReference type="STRING" id="149040.A0A194WT97"/>
<reference evidence="3 4" key="1">
    <citation type="submission" date="2015-10" db="EMBL/GenBank/DDBJ databases">
        <title>Full genome of DAOMC 229536 Phialocephala scopiformis, a fungal endophyte of spruce producing the potent anti-insectan compound rugulosin.</title>
        <authorList>
            <consortium name="DOE Joint Genome Institute"/>
            <person name="Walker A.K."/>
            <person name="Frasz S.L."/>
            <person name="Seifert K.A."/>
            <person name="Miller J.D."/>
            <person name="Mondo S.J."/>
            <person name="Labutti K."/>
            <person name="Lipzen A."/>
            <person name="Dockter R."/>
            <person name="Kennedy M."/>
            <person name="Grigoriev I.V."/>
            <person name="Spatafora J.W."/>
        </authorList>
    </citation>
    <scope>NUCLEOTIDE SEQUENCE [LARGE SCALE GENOMIC DNA]</scope>
    <source>
        <strain evidence="3 4">CBS 120377</strain>
    </source>
</reference>
<dbReference type="Gene3D" id="3.40.50.720">
    <property type="entry name" value="NAD(P)-binding Rossmann-like Domain"/>
    <property type="match status" value="1"/>
</dbReference>
<dbReference type="PROSITE" id="PS00061">
    <property type="entry name" value="ADH_SHORT"/>
    <property type="match status" value="1"/>
</dbReference>
<dbReference type="GO" id="GO:0048038">
    <property type="term" value="F:quinone binding"/>
    <property type="evidence" value="ECO:0007669"/>
    <property type="project" value="TreeGrafter"/>
</dbReference>